<evidence type="ECO:0000256" key="1">
    <source>
        <dbReference type="SAM" id="Phobius"/>
    </source>
</evidence>
<feature type="transmembrane region" description="Helical" evidence="1">
    <location>
        <begin position="39"/>
        <end position="59"/>
    </location>
</feature>
<dbReference type="EMBL" id="JACHIP010000004">
    <property type="protein sequence ID" value="MBB5058509.1"/>
    <property type="molecule type" value="Genomic_DNA"/>
</dbReference>
<gene>
    <name evidence="2" type="ORF">HDF16_003223</name>
</gene>
<keyword evidence="3" id="KW-1185">Reference proteome</keyword>
<comment type="caution">
    <text evidence="2">The sequence shown here is derived from an EMBL/GenBank/DDBJ whole genome shotgun (WGS) entry which is preliminary data.</text>
</comment>
<keyword evidence="1" id="KW-0472">Membrane</keyword>
<keyword evidence="1" id="KW-1133">Transmembrane helix</keyword>
<keyword evidence="1" id="KW-0812">Transmembrane</keyword>
<dbReference type="Proteomes" id="UP000540989">
    <property type="component" value="Unassembled WGS sequence"/>
</dbReference>
<organism evidence="2 3">
    <name type="scientific">Granulicella aggregans</name>
    <dbReference type="NCBI Taxonomy" id="474949"/>
    <lineage>
        <taxon>Bacteria</taxon>
        <taxon>Pseudomonadati</taxon>
        <taxon>Acidobacteriota</taxon>
        <taxon>Terriglobia</taxon>
        <taxon>Terriglobales</taxon>
        <taxon>Acidobacteriaceae</taxon>
        <taxon>Granulicella</taxon>
    </lineage>
</organism>
<proteinExistence type="predicted"/>
<evidence type="ECO:0000313" key="2">
    <source>
        <dbReference type="EMBL" id="MBB5058509.1"/>
    </source>
</evidence>
<evidence type="ECO:0000313" key="3">
    <source>
        <dbReference type="Proteomes" id="UP000540989"/>
    </source>
</evidence>
<accession>A0A7W7ZEP6</accession>
<protein>
    <submittedName>
        <fullName evidence="2">Uncharacterized protein</fullName>
    </submittedName>
</protein>
<reference evidence="2 3" key="1">
    <citation type="submission" date="2020-08" db="EMBL/GenBank/DDBJ databases">
        <title>Genomic Encyclopedia of Type Strains, Phase IV (KMG-V): Genome sequencing to study the core and pangenomes of soil and plant-associated prokaryotes.</title>
        <authorList>
            <person name="Whitman W."/>
        </authorList>
    </citation>
    <scope>NUCLEOTIDE SEQUENCE [LARGE SCALE GENOMIC DNA]</scope>
    <source>
        <strain evidence="2 3">M8UP14</strain>
    </source>
</reference>
<name>A0A7W7ZEP6_9BACT</name>
<dbReference type="AlphaFoldDB" id="A0A7W7ZEP6"/>
<sequence>MRSPKTRRLFGKKFGRKIEAVPVTLPLPFEKESTLFKTVGWVSAGLGAVALGLVVGNEIRQRYKFNRRTPYDNYGHSADMSYDMDSGLGV</sequence>